<comment type="caution">
    <text evidence="4">The sequence shown here is derived from an EMBL/GenBank/DDBJ whole genome shotgun (WGS) entry which is preliminary data.</text>
</comment>
<reference evidence="5" key="1">
    <citation type="journal article" date="2019" name="Int. J. Syst. Evol. Microbiol.">
        <title>The Global Catalogue of Microorganisms (GCM) 10K type strain sequencing project: providing services to taxonomists for standard genome sequencing and annotation.</title>
        <authorList>
            <consortium name="The Broad Institute Genomics Platform"/>
            <consortium name="The Broad Institute Genome Sequencing Center for Infectious Disease"/>
            <person name="Wu L."/>
            <person name="Ma J."/>
        </authorList>
    </citation>
    <scope>NUCLEOTIDE SEQUENCE [LARGE SCALE GENOMIC DNA]</scope>
    <source>
        <strain evidence="5">CECT 7649</strain>
    </source>
</reference>
<name>A0ABW2PGF6_9ACTN</name>
<organism evidence="4 5">
    <name type="scientific">Sphaerisporangium rhizosphaerae</name>
    <dbReference type="NCBI Taxonomy" id="2269375"/>
    <lineage>
        <taxon>Bacteria</taxon>
        <taxon>Bacillati</taxon>
        <taxon>Actinomycetota</taxon>
        <taxon>Actinomycetes</taxon>
        <taxon>Streptosporangiales</taxon>
        <taxon>Streptosporangiaceae</taxon>
        <taxon>Sphaerisporangium</taxon>
    </lineage>
</organism>
<protein>
    <submittedName>
        <fullName evidence="4">ABC transporter family substrate-binding protein</fullName>
    </submittedName>
</protein>
<evidence type="ECO:0000259" key="3">
    <source>
        <dbReference type="Pfam" id="PF00496"/>
    </source>
</evidence>
<evidence type="ECO:0000256" key="2">
    <source>
        <dbReference type="SAM" id="SignalP"/>
    </source>
</evidence>
<dbReference type="Gene3D" id="3.10.105.10">
    <property type="entry name" value="Dipeptide-binding Protein, Domain 3"/>
    <property type="match status" value="1"/>
</dbReference>
<dbReference type="SUPFAM" id="SSF53850">
    <property type="entry name" value="Periplasmic binding protein-like II"/>
    <property type="match status" value="1"/>
</dbReference>
<evidence type="ECO:0000313" key="5">
    <source>
        <dbReference type="Proteomes" id="UP001596496"/>
    </source>
</evidence>
<dbReference type="EMBL" id="JBHTCG010000038">
    <property type="protein sequence ID" value="MFC7387456.1"/>
    <property type="molecule type" value="Genomic_DNA"/>
</dbReference>
<dbReference type="Pfam" id="PF00496">
    <property type="entry name" value="SBP_bac_5"/>
    <property type="match status" value="1"/>
</dbReference>
<accession>A0ABW2PGF6</accession>
<dbReference type="PROSITE" id="PS51257">
    <property type="entry name" value="PROKAR_LIPOPROTEIN"/>
    <property type="match status" value="1"/>
</dbReference>
<dbReference type="RefSeq" id="WP_380831164.1">
    <property type="nucleotide sequence ID" value="NZ_JBHTCG010000038.1"/>
</dbReference>
<feature type="domain" description="Solute-binding protein family 5" evidence="3">
    <location>
        <begin position="111"/>
        <end position="476"/>
    </location>
</feature>
<dbReference type="InterPro" id="IPR000914">
    <property type="entry name" value="SBP_5_dom"/>
</dbReference>
<keyword evidence="2" id="KW-0732">Signal</keyword>
<proteinExistence type="predicted"/>
<gene>
    <name evidence="4" type="ORF">ACFQSB_35000</name>
</gene>
<dbReference type="Proteomes" id="UP001596496">
    <property type="component" value="Unassembled WGS sequence"/>
</dbReference>
<dbReference type="InterPro" id="IPR039424">
    <property type="entry name" value="SBP_5"/>
</dbReference>
<evidence type="ECO:0000313" key="4">
    <source>
        <dbReference type="EMBL" id="MFC7387456.1"/>
    </source>
</evidence>
<feature type="region of interest" description="Disordered" evidence="1">
    <location>
        <begin position="26"/>
        <end position="54"/>
    </location>
</feature>
<dbReference type="PANTHER" id="PTHR30290:SF65">
    <property type="entry name" value="MONOACYL PHOSPHATIDYLINOSITOL TETRAMANNOSIDE-BINDING PROTEIN LPQW-RELATED"/>
    <property type="match status" value="1"/>
</dbReference>
<feature type="compositionally biased region" description="Low complexity" evidence="1">
    <location>
        <begin position="35"/>
        <end position="46"/>
    </location>
</feature>
<keyword evidence="5" id="KW-1185">Reference proteome</keyword>
<dbReference type="CDD" id="cd08501">
    <property type="entry name" value="PBP2_Lpqw"/>
    <property type="match status" value="1"/>
</dbReference>
<dbReference type="InterPro" id="IPR030678">
    <property type="entry name" value="Peptide/Ni-bd"/>
</dbReference>
<dbReference type="Gene3D" id="3.40.190.10">
    <property type="entry name" value="Periplasmic binding protein-like II"/>
    <property type="match status" value="1"/>
</dbReference>
<dbReference type="Gene3D" id="3.90.76.10">
    <property type="entry name" value="Dipeptide-binding Protein, Domain 1"/>
    <property type="match status" value="1"/>
</dbReference>
<dbReference type="PIRSF" id="PIRSF002741">
    <property type="entry name" value="MppA"/>
    <property type="match status" value="1"/>
</dbReference>
<evidence type="ECO:0000256" key="1">
    <source>
        <dbReference type="SAM" id="MobiDB-lite"/>
    </source>
</evidence>
<feature type="chain" id="PRO_5045693275" evidence="2">
    <location>
        <begin position="20"/>
        <end position="569"/>
    </location>
</feature>
<dbReference type="PANTHER" id="PTHR30290">
    <property type="entry name" value="PERIPLASMIC BINDING COMPONENT OF ABC TRANSPORTER"/>
    <property type="match status" value="1"/>
</dbReference>
<sequence length="569" mass="62011">MTTGTRLWAVAAAATLALAGCGGNTPSPGSGGPAAGSPGAASGGPAVDAADINPQPLDRLKDGGTLRTSIQQWITQYNSQQVDGTQGDGSAIVALVEPDLFSYDAKGVPHPVPDYLESAEVTSTSPQVVTYKLNPKARWSDGAPLSYKDFQAQWKALNGRDKSYLSAGWPGYDLIGKVEQGPGPQEVKVTYDKPFADWRQTFDPLFPAAAYDTPEKFNKGWLEKVPITASAWKIGSYDKTAQTITAVRDPNWWGAKPKLDSVVFRALDPAAALDAYLNKEIDYVAAIRPEAYGRVKDDPDTAIRVGARWDEVHITLNGGRGPLQDLKVRNAVEKAVDRGALTEVAFKDLPFKGRPLGNHFFMPNQEGYQDNSGEYGKYDLEGAKRLLDEAGWKDNGAGQPRTKDGAPLKLSFVISADSTSQQADQATLLQNMLAQAGIQITIDKVPGNDYFEKYVYRGDFDLVSFRNVDQLFLSQAFPQYQKPEGENVYQNYGRISSPELVDLLTKAQTTTDRTEAVKLYNQADALVWRLGHTIELYQRPQVLAVRKGLANFGAGGLSSDDFTKAGWEK</sequence>
<feature type="signal peptide" evidence="2">
    <location>
        <begin position="1"/>
        <end position="19"/>
    </location>
</feature>